<evidence type="ECO:0000313" key="3">
    <source>
        <dbReference type="Proteomes" id="UP000039324"/>
    </source>
</evidence>
<feature type="region of interest" description="Disordered" evidence="1">
    <location>
        <begin position="21"/>
        <end position="42"/>
    </location>
</feature>
<reference evidence="2 3" key="1">
    <citation type="submission" date="2015-02" db="EMBL/GenBank/DDBJ databases">
        <authorList>
            <person name="Chooi Y.-H."/>
        </authorList>
    </citation>
    <scope>NUCLEOTIDE SEQUENCE [LARGE SCALE GENOMIC DNA]</scope>
    <source>
        <strain evidence="2">E3</strain>
    </source>
</reference>
<feature type="compositionally biased region" description="Basic and acidic residues" evidence="1">
    <location>
        <begin position="22"/>
        <end position="42"/>
    </location>
</feature>
<proteinExistence type="predicted"/>
<evidence type="ECO:0000256" key="1">
    <source>
        <dbReference type="SAM" id="MobiDB-lite"/>
    </source>
</evidence>
<evidence type="ECO:0000313" key="2">
    <source>
        <dbReference type="EMBL" id="CEP03982.1"/>
    </source>
</evidence>
<sequence length="160" mass="17167">MSQSLEDLFKQALVDSVAANRAVRDANPDDPRLPDMERDAAAAERARDAALAAYVASRPAAPPAAPPAEDTTILVGDWFLVAARKTVAHVCALFRRPAPDWQQLGSTAHSSERRYPQRPPALSPIPVEDGCDGGAVPVPVSNLQPPPLRASALRRRAKHN</sequence>
<gene>
    <name evidence="2" type="ORF">PBRA_009562</name>
</gene>
<dbReference type="EMBL" id="CDSF01000163">
    <property type="protein sequence ID" value="CEP03982.1"/>
    <property type="molecule type" value="Genomic_DNA"/>
</dbReference>
<protein>
    <submittedName>
        <fullName evidence="2">Uncharacterized protein</fullName>
    </submittedName>
</protein>
<dbReference type="AlphaFoldDB" id="A0A0G4J8V4"/>
<accession>A0A0G4J8V4</accession>
<organism evidence="2 3">
    <name type="scientific">Plasmodiophora brassicae</name>
    <name type="common">Clubroot disease agent</name>
    <dbReference type="NCBI Taxonomy" id="37360"/>
    <lineage>
        <taxon>Eukaryota</taxon>
        <taxon>Sar</taxon>
        <taxon>Rhizaria</taxon>
        <taxon>Endomyxa</taxon>
        <taxon>Phytomyxea</taxon>
        <taxon>Plasmodiophorida</taxon>
        <taxon>Plasmodiophoridae</taxon>
        <taxon>Plasmodiophora</taxon>
    </lineage>
</organism>
<keyword evidence="3" id="KW-1185">Reference proteome</keyword>
<feature type="region of interest" description="Disordered" evidence="1">
    <location>
        <begin position="101"/>
        <end position="160"/>
    </location>
</feature>
<name>A0A0G4J8V4_PLABS</name>
<dbReference type="Proteomes" id="UP000039324">
    <property type="component" value="Unassembled WGS sequence"/>
</dbReference>